<dbReference type="InterPro" id="IPR018060">
    <property type="entry name" value="HTH_AraC"/>
</dbReference>
<dbReference type="SUPFAM" id="SSF46689">
    <property type="entry name" value="Homeodomain-like"/>
    <property type="match status" value="2"/>
</dbReference>
<dbReference type="AlphaFoldDB" id="A0A2I7KGB1"/>
<dbReference type="RefSeq" id="WP_102884677.1">
    <property type="nucleotide sequence ID" value="NZ_CP010728.1"/>
</dbReference>
<evidence type="ECO:0000259" key="4">
    <source>
        <dbReference type="PROSITE" id="PS01124"/>
    </source>
</evidence>
<dbReference type="InterPro" id="IPR018062">
    <property type="entry name" value="HTH_AraC-typ_CS"/>
</dbReference>
<dbReference type="InterPro" id="IPR020449">
    <property type="entry name" value="Tscrpt_reg_AraC-type_HTH"/>
</dbReference>
<keyword evidence="2" id="KW-0238">DNA-binding</keyword>
<evidence type="ECO:0000256" key="2">
    <source>
        <dbReference type="ARBA" id="ARBA00023125"/>
    </source>
</evidence>
<reference evidence="5 6" key="2">
    <citation type="journal article" date="2017" name="Genome Biol. Evol.">
        <title>Trajectories and Drivers of Genome Evolution in Surface-Associated Marine Phaeobacter.</title>
        <authorList>
            <person name="Freese H.M."/>
            <person name="Sikorski J."/>
            <person name="Bunk B."/>
            <person name="Scheuner C."/>
            <person name="Meier-Kolthoff J.P."/>
            <person name="Sproer C."/>
            <person name="Gram L."/>
            <person name="Overmann J."/>
        </authorList>
    </citation>
    <scope>NUCLEOTIDE SEQUENCE [LARGE SCALE GENOMIC DNA]</scope>
    <source>
        <strain evidence="5 6">P88</strain>
        <plasmid evidence="6">pp88_c</plasmid>
    </source>
</reference>
<dbReference type="Pfam" id="PF06719">
    <property type="entry name" value="AraC_N"/>
    <property type="match status" value="1"/>
</dbReference>
<keyword evidence="1" id="KW-0805">Transcription regulation</keyword>
<evidence type="ECO:0000256" key="3">
    <source>
        <dbReference type="ARBA" id="ARBA00023163"/>
    </source>
</evidence>
<geneLocation type="plasmid" evidence="6">
    <name>pp88_c</name>
</geneLocation>
<feature type="domain" description="HTH araC/xylS-type" evidence="4">
    <location>
        <begin position="202"/>
        <end position="300"/>
    </location>
</feature>
<dbReference type="InterPro" id="IPR009594">
    <property type="entry name" value="Tscrpt_reg_HTH_AraC_N"/>
</dbReference>
<dbReference type="PRINTS" id="PR00032">
    <property type="entry name" value="HTHARAC"/>
</dbReference>
<dbReference type="PROSITE" id="PS01124">
    <property type="entry name" value="HTH_ARAC_FAMILY_2"/>
    <property type="match status" value="1"/>
</dbReference>
<keyword evidence="5" id="KW-0614">Plasmid</keyword>
<dbReference type="PANTHER" id="PTHR46796">
    <property type="entry name" value="HTH-TYPE TRANSCRIPTIONAL ACTIVATOR RHAS-RELATED"/>
    <property type="match status" value="1"/>
</dbReference>
<sequence>MQHIGQTREGSGPVEKLIEYREAHYAAQSEAATYTTNTPAQAQFRFSNPILCQLVSGFKRMTVAQGASFDFGPGQVMYVPANALISVDLSAAGPSDPISCHCIEIENGRFESVVTRLNEAFNARGQGGIASPDWSAYAVLEPDQGQAIGLTHLMSIFQQNDSVFRDLQVDSEIDRAILNLLQVRHRNLLSISDDAPSDTGFSAAVRTILKDLDRHISTEDLARKAAMSVSSLHRQFLRHFGVGPARFANEQRINRARQKLRDTDASIEQIAADIGFSSGSHFGRVFRQITGETPAAFRKQRLKSPDVTVWEKRTRN</sequence>
<keyword evidence="3" id="KW-0804">Transcription</keyword>
<name>A0A2I7KGB1_9RHOB</name>
<evidence type="ECO:0000313" key="6">
    <source>
        <dbReference type="Proteomes" id="UP000236447"/>
    </source>
</evidence>
<dbReference type="GO" id="GO:0043565">
    <property type="term" value="F:sequence-specific DNA binding"/>
    <property type="evidence" value="ECO:0007669"/>
    <property type="project" value="InterPro"/>
</dbReference>
<proteinExistence type="predicted"/>
<dbReference type="Proteomes" id="UP000236447">
    <property type="component" value="Plasmid pP88_c"/>
</dbReference>
<evidence type="ECO:0000256" key="1">
    <source>
        <dbReference type="ARBA" id="ARBA00023015"/>
    </source>
</evidence>
<dbReference type="InterPro" id="IPR009057">
    <property type="entry name" value="Homeodomain-like_sf"/>
</dbReference>
<dbReference type="Pfam" id="PF12833">
    <property type="entry name" value="HTH_18"/>
    <property type="match status" value="1"/>
</dbReference>
<evidence type="ECO:0000313" key="5">
    <source>
        <dbReference type="EMBL" id="AUR01632.1"/>
    </source>
</evidence>
<accession>A0A2I7KGB1</accession>
<dbReference type="InterPro" id="IPR050204">
    <property type="entry name" value="AraC_XylS_family_regulators"/>
</dbReference>
<reference evidence="5 6" key="1">
    <citation type="journal article" date="2017" name="Front. Microbiol.">
        <title>Phaeobacter piscinae sp. nov., a species of the Roseobacter group and potential aquaculture probiont.</title>
        <authorList>
            <person name="Sonnenschein E.C."/>
            <person name="Phippen C.B.W."/>
            <person name="Nielsen K.F."/>
            <person name="Mateiu R.V."/>
            <person name="Melchiorsen J."/>
            <person name="Gram L."/>
            <person name="Overmann J."/>
            <person name="Freese H.M."/>
        </authorList>
    </citation>
    <scope>NUCLEOTIDE SEQUENCE [LARGE SCALE GENOMIC DNA]</scope>
    <source>
        <strain evidence="5 6">P88</strain>
        <plasmid evidence="6">pp88_c</plasmid>
    </source>
</reference>
<dbReference type="SMART" id="SM00342">
    <property type="entry name" value="HTH_ARAC"/>
    <property type="match status" value="1"/>
</dbReference>
<dbReference type="PROSITE" id="PS00041">
    <property type="entry name" value="HTH_ARAC_FAMILY_1"/>
    <property type="match status" value="1"/>
</dbReference>
<organism evidence="5 6">
    <name type="scientific">Phaeobacter inhibens</name>
    <dbReference type="NCBI Taxonomy" id="221822"/>
    <lineage>
        <taxon>Bacteria</taxon>
        <taxon>Pseudomonadati</taxon>
        <taxon>Pseudomonadota</taxon>
        <taxon>Alphaproteobacteria</taxon>
        <taxon>Rhodobacterales</taxon>
        <taxon>Roseobacteraceae</taxon>
        <taxon>Phaeobacter</taxon>
    </lineage>
</organism>
<dbReference type="GO" id="GO:0003700">
    <property type="term" value="F:DNA-binding transcription factor activity"/>
    <property type="evidence" value="ECO:0007669"/>
    <property type="project" value="InterPro"/>
</dbReference>
<dbReference type="PANTHER" id="PTHR46796:SF13">
    <property type="entry name" value="HTH-TYPE TRANSCRIPTIONAL ACTIVATOR RHAS"/>
    <property type="match status" value="1"/>
</dbReference>
<protein>
    <submittedName>
        <fullName evidence="5">Transcriptional regulator, AraC family</fullName>
    </submittedName>
</protein>
<dbReference type="Gene3D" id="1.10.10.60">
    <property type="entry name" value="Homeodomain-like"/>
    <property type="match status" value="1"/>
</dbReference>
<dbReference type="EMBL" id="CP010728">
    <property type="protein sequence ID" value="AUR01632.1"/>
    <property type="molecule type" value="Genomic_DNA"/>
</dbReference>
<gene>
    <name evidence="5" type="ORF">PhaeoP88_04320</name>
</gene>